<organism evidence="2 3">
    <name type="scientific">Tumebacillus lipolyticus</name>
    <dbReference type="NCBI Taxonomy" id="1280370"/>
    <lineage>
        <taxon>Bacteria</taxon>
        <taxon>Bacillati</taxon>
        <taxon>Bacillota</taxon>
        <taxon>Bacilli</taxon>
        <taxon>Bacillales</taxon>
        <taxon>Alicyclobacillaceae</taxon>
        <taxon>Tumebacillus</taxon>
    </lineage>
</organism>
<keyword evidence="3" id="KW-1185">Reference proteome</keyword>
<evidence type="ECO:0000256" key="1">
    <source>
        <dbReference type="SAM" id="MobiDB-lite"/>
    </source>
</evidence>
<dbReference type="EMBL" id="JBHUIO010000026">
    <property type="protein sequence ID" value="MFD2172459.1"/>
    <property type="molecule type" value="Genomic_DNA"/>
</dbReference>
<evidence type="ECO:0000313" key="3">
    <source>
        <dbReference type="Proteomes" id="UP001597343"/>
    </source>
</evidence>
<gene>
    <name evidence="2" type="ORF">ACFSOY_21165</name>
</gene>
<feature type="compositionally biased region" description="Acidic residues" evidence="1">
    <location>
        <begin position="98"/>
        <end position="107"/>
    </location>
</feature>
<sequence>MKTTEITLSTGKKVKTKEGSGFSRYKMTEFLTAPMTDANGRMTAGYFEQLAFLKAIFAVSEVNGEAVKQPKDQASFVKALSTFTDEELEEFVNRYSDLSEEDEEGNDPESTTGNANSGSTSASESD</sequence>
<feature type="region of interest" description="Disordered" evidence="1">
    <location>
        <begin position="92"/>
        <end position="126"/>
    </location>
</feature>
<accession>A0ABW5A3D9</accession>
<evidence type="ECO:0008006" key="4">
    <source>
        <dbReference type="Google" id="ProtNLM"/>
    </source>
</evidence>
<reference evidence="3" key="1">
    <citation type="journal article" date="2019" name="Int. J. Syst. Evol. Microbiol.">
        <title>The Global Catalogue of Microorganisms (GCM) 10K type strain sequencing project: providing services to taxonomists for standard genome sequencing and annotation.</title>
        <authorList>
            <consortium name="The Broad Institute Genomics Platform"/>
            <consortium name="The Broad Institute Genome Sequencing Center for Infectious Disease"/>
            <person name="Wu L."/>
            <person name="Ma J."/>
        </authorList>
    </citation>
    <scope>NUCLEOTIDE SEQUENCE [LARGE SCALE GENOMIC DNA]</scope>
    <source>
        <strain evidence="3">CGMCC 1.13574</strain>
    </source>
</reference>
<name>A0ABW5A3D9_9BACL</name>
<protein>
    <recommendedName>
        <fullName evidence="4">Phage tail assembly protein</fullName>
    </recommendedName>
</protein>
<evidence type="ECO:0000313" key="2">
    <source>
        <dbReference type="EMBL" id="MFD2172459.1"/>
    </source>
</evidence>
<proteinExistence type="predicted"/>
<comment type="caution">
    <text evidence="2">The sequence shown here is derived from an EMBL/GenBank/DDBJ whole genome shotgun (WGS) entry which is preliminary data.</text>
</comment>
<dbReference type="Proteomes" id="UP001597343">
    <property type="component" value="Unassembled WGS sequence"/>
</dbReference>
<feature type="compositionally biased region" description="Low complexity" evidence="1">
    <location>
        <begin position="109"/>
        <end position="126"/>
    </location>
</feature>
<dbReference type="RefSeq" id="WP_386049845.1">
    <property type="nucleotide sequence ID" value="NZ_JBHUIO010000026.1"/>
</dbReference>